<feature type="transmembrane region" description="Helical" evidence="5">
    <location>
        <begin position="77"/>
        <end position="95"/>
    </location>
</feature>
<feature type="transmembrane region" description="Helical" evidence="5">
    <location>
        <begin position="172"/>
        <end position="190"/>
    </location>
</feature>
<dbReference type="AlphaFoldDB" id="A0A3E2TR73"/>
<comment type="subcellular location">
    <subcellularLocation>
        <location evidence="1">Membrane</location>
        <topology evidence="1">Multi-pass membrane protein</topology>
    </subcellularLocation>
</comment>
<accession>A0A3E2TR73</accession>
<keyword evidence="3 5" id="KW-1133">Transmembrane helix</keyword>
<dbReference type="EMBL" id="QVEP01000010">
    <property type="protein sequence ID" value="RGB80590.1"/>
    <property type="molecule type" value="Genomic_DNA"/>
</dbReference>
<dbReference type="PANTHER" id="PTHR10846:SF8">
    <property type="entry name" value="INNER MEMBRANE PROTEIN YRBG"/>
    <property type="match status" value="1"/>
</dbReference>
<evidence type="ECO:0000256" key="3">
    <source>
        <dbReference type="ARBA" id="ARBA00022989"/>
    </source>
</evidence>
<evidence type="ECO:0000256" key="1">
    <source>
        <dbReference type="ARBA" id="ARBA00004141"/>
    </source>
</evidence>
<gene>
    <name evidence="7" type="ORF">DW070_06070</name>
</gene>
<dbReference type="GO" id="GO:0005886">
    <property type="term" value="C:plasma membrane"/>
    <property type="evidence" value="ECO:0007669"/>
    <property type="project" value="TreeGrafter"/>
</dbReference>
<dbReference type="InterPro" id="IPR004481">
    <property type="entry name" value="K/Na/Ca-exchanger"/>
</dbReference>
<feature type="transmembrane region" description="Helical" evidence="5">
    <location>
        <begin position="296"/>
        <end position="312"/>
    </location>
</feature>
<evidence type="ECO:0000256" key="5">
    <source>
        <dbReference type="SAM" id="Phobius"/>
    </source>
</evidence>
<dbReference type="Gene3D" id="1.20.1420.30">
    <property type="entry name" value="NCX, central ion-binding region"/>
    <property type="match status" value="1"/>
</dbReference>
<dbReference type="Pfam" id="PF01699">
    <property type="entry name" value="Na_Ca_ex"/>
    <property type="match status" value="2"/>
</dbReference>
<protein>
    <submittedName>
        <fullName evidence="7">Sodium:calcium antiporter</fullName>
    </submittedName>
</protein>
<organism evidence="7 8">
    <name type="scientific">Coprococcus catus</name>
    <dbReference type="NCBI Taxonomy" id="116085"/>
    <lineage>
        <taxon>Bacteria</taxon>
        <taxon>Bacillati</taxon>
        <taxon>Bacillota</taxon>
        <taxon>Clostridia</taxon>
        <taxon>Lachnospirales</taxon>
        <taxon>Lachnospiraceae</taxon>
        <taxon>Coprococcus</taxon>
    </lineage>
</organism>
<feature type="transmembrane region" description="Helical" evidence="5">
    <location>
        <begin position="107"/>
        <end position="127"/>
    </location>
</feature>
<dbReference type="GO" id="GO:0008273">
    <property type="term" value="F:calcium, potassium:sodium antiporter activity"/>
    <property type="evidence" value="ECO:0007669"/>
    <property type="project" value="TreeGrafter"/>
</dbReference>
<feature type="transmembrane region" description="Helical" evidence="5">
    <location>
        <begin position="235"/>
        <end position="254"/>
    </location>
</feature>
<feature type="domain" description="Sodium/calcium exchanger membrane region" evidence="6">
    <location>
        <begin position="171"/>
        <end position="311"/>
    </location>
</feature>
<dbReference type="InterPro" id="IPR044880">
    <property type="entry name" value="NCX_ion-bd_dom_sf"/>
</dbReference>
<name>A0A3E2TR73_9FIRM</name>
<feature type="domain" description="Sodium/calcium exchanger membrane region" evidence="6">
    <location>
        <begin position="4"/>
        <end position="147"/>
    </location>
</feature>
<evidence type="ECO:0000256" key="4">
    <source>
        <dbReference type="ARBA" id="ARBA00023136"/>
    </source>
</evidence>
<evidence type="ECO:0000313" key="8">
    <source>
        <dbReference type="Proteomes" id="UP000260773"/>
    </source>
</evidence>
<dbReference type="GO" id="GO:0006874">
    <property type="term" value="P:intracellular calcium ion homeostasis"/>
    <property type="evidence" value="ECO:0007669"/>
    <property type="project" value="TreeGrafter"/>
</dbReference>
<evidence type="ECO:0000259" key="6">
    <source>
        <dbReference type="Pfam" id="PF01699"/>
    </source>
</evidence>
<dbReference type="GO" id="GO:0005262">
    <property type="term" value="F:calcium channel activity"/>
    <property type="evidence" value="ECO:0007669"/>
    <property type="project" value="TreeGrafter"/>
</dbReference>
<feature type="transmembrane region" description="Helical" evidence="5">
    <location>
        <begin position="266"/>
        <end position="284"/>
    </location>
</feature>
<dbReference type="NCBIfam" id="TIGR00367">
    <property type="entry name" value="calcium/sodium antiporter"/>
    <property type="match status" value="1"/>
</dbReference>
<proteinExistence type="predicted"/>
<sequence>MLTYILLILGFILLIKGADLFVDGSSSIARLLRIPAAVIGLTIVAFGTSAPELSVSCSAALAGQNEIAISNVLGSNIFNLMVVTGACAAISAIPVNEGILKREFPFSIVAAALLLIFSLFGFGRLNIGRLEGLTLLVLFVLFVAIQVRDALKSRSENAEDPMEEVLSPLKSIVFVIVGCIMIIYGGNFVVDSASEIAANFGLSETLIGLTVVAFGTSLPELVTSIVASRKGENDLAIGNVVGSNIFNILMILGISTSIHPVALQPSAVYDCIILMVFSILVLFFCWSKKRLARGEGIFMIILYAFYTAYIILR</sequence>
<evidence type="ECO:0000313" key="7">
    <source>
        <dbReference type="EMBL" id="RGB80590.1"/>
    </source>
</evidence>
<comment type="caution">
    <text evidence="7">The sequence shown here is derived from an EMBL/GenBank/DDBJ whole genome shotgun (WGS) entry which is preliminary data.</text>
</comment>
<evidence type="ECO:0000256" key="2">
    <source>
        <dbReference type="ARBA" id="ARBA00022692"/>
    </source>
</evidence>
<dbReference type="InterPro" id="IPR004837">
    <property type="entry name" value="NaCa_Exmemb"/>
</dbReference>
<reference evidence="7 8" key="1">
    <citation type="submission" date="2018-08" db="EMBL/GenBank/DDBJ databases">
        <title>A genome reference for cultivated species of the human gut microbiota.</title>
        <authorList>
            <person name="Zou Y."/>
            <person name="Xue W."/>
            <person name="Luo G."/>
        </authorList>
    </citation>
    <scope>NUCLEOTIDE SEQUENCE [LARGE SCALE GENOMIC DNA]</scope>
    <source>
        <strain evidence="7 8">AF45-17</strain>
    </source>
</reference>
<keyword evidence="2 5" id="KW-0812">Transmembrane</keyword>
<dbReference type="PANTHER" id="PTHR10846">
    <property type="entry name" value="SODIUM/POTASSIUM/CALCIUM EXCHANGER"/>
    <property type="match status" value="1"/>
</dbReference>
<dbReference type="Proteomes" id="UP000260773">
    <property type="component" value="Unassembled WGS sequence"/>
</dbReference>
<feature type="transmembrane region" description="Helical" evidence="5">
    <location>
        <begin position="133"/>
        <end position="151"/>
    </location>
</feature>
<keyword evidence="4 5" id="KW-0472">Membrane</keyword>